<evidence type="ECO:0000256" key="3">
    <source>
        <dbReference type="SAM" id="SignalP"/>
    </source>
</evidence>
<sequence length="524" mass="57696">MKAYLKIIIGVFIPICIDLSSTTASAQQTNQTPNIILIYTDDLGYGDISSYGGQIPTPHIDNLAKNGLKFTNAYVTAATCTPSRYALLTGEYAWRKKGTGVAPGDATSLILPGRTTLPGVLQKAGYKTAVVGKWHLGLGKEAPINWNKDIKPGPLEIGFDYAYLLPATGDRVPTVFVENHRVVNLEPEDPISVSYRKNFNDKPTGSKNPEQLKMMYSHGHNQSITNGISRIGYMSGGKKALWRDEDIADVLVNKSIGFIQENKDTAFFLYLATHDIHVPRVPHQRFAGTTGKGPRGDVIVQLDYTIGAVQKKLKELGLEENTLIIFTSDNGPVLDDGYVDGATERLGEHNPFGGFRGGKYSAYEAGTRVPLIVQWKGKISPGSKSSALISQVDFLRSFAAATGQNVPKDKAIDSQNQWKALTGQQAKGRKSLVQQAIRNVLSYVEGDYKYIEPYPGPSMVPWGVNIETGFKEKPQLYNLKKDPGETENLASKIPKKMKEMKEMKVALKKVRDFKELNTSTKNKH</sequence>
<dbReference type="CDD" id="cd16143">
    <property type="entry name" value="ARS_like"/>
    <property type="match status" value="1"/>
</dbReference>
<dbReference type="PROSITE" id="PS00149">
    <property type="entry name" value="SULFATASE_2"/>
    <property type="match status" value="1"/>
</dbReference>
<dbReference type="InterPro" id="IPR024607">
    <property type="entry name" value="Sulfatase_CS"/>
</dbReference>
<dbReference type="PANTHER" id="PTHR43751:SF6">
    <property type="entry name" value="N-ACETYLGALACTOSAMINE-6-O-SULFATASE"/>
    <property type="match status" value="1"/>
</dbReference>
<dbReference type="SUPFAM" id="SSF53649">
    <property type="entry name" value="Alkaline phosphatase-like"/>
    <property type="match status" value="1"/>
</dbReference>
<comment type="similarity">
    <text evidence="1">Belongs to the sulfatase family.</text>
</comment>
<dbReference type="PANTHER" id="PTHR43751">
    <property type="entry name" value="SULFATASE"/>
    <property type="match status" value="1"/>
</dbReference>
<evidence type="ECO:0000256" key="1">
    <source>
        <dbReference type="ARBA" id="ARBA00008779"/>
    </source>
</evidence>
<dbReference type="Gene3D" id="3.30.1120.10">
    <property type="match status" value="1"/>
</dbReference>
<organism evidence="5 6">
    <name type="scientific">Christiangramia antarctica</name>
    <dbReference type="NCBI Taxonomy" id="2058158"/>
    <lineage>
        <taxon>Bacteria</taxon>
        <taxon>Pseudomonadati</taxon>
        <taxon>Bacteroidota</taxon>
        <taxon>Flavobacteriia</taxon>
        <taxon>Flavobacteriales</taxon>
        <taxon>Flavobacteriaceae</taxon>
        <taxon>Christiangramia</taxon>
    </lineage>
</organism>
<evidence type="ECO:0000313" key="5">
    <source>
        <dbReference type="EMBL" id="MFD2832430.1"/>
    </source>
</evidence>
<keyword evidence="3" id="KW-0732">Signal</keyword>
<evidence type="ECO:0000259" key="4">
    <source>
        <dbReference type="Pfam" id="PF00884"/>
    </source>
</evidence>
<dbReference type="InterPro" id="IPR017850">
    <property type="entry name" value="Alkaline_phosphatase_core_sf"/>
</dbReference>
<dbReference type="Proteomes" id="UP001597438">
    <property type="component" value="Unassembled WGS sequence"/>
</dbReference>
<evidence type="ECO:0000256" key="2">
    <source>
        <dbReference type="ARBA" id="ARBA00022801"/>
    </source>
</evidence>
<evidence type="ECO:0000313" key="6">
    <source>
        <dbReference type="Proteomes" id="UP001597438"/>
    </source>
</evidence>
<gene>
    <name evidence="5" type="ORF">ACFSYS_03965</name>
</gene>
<dbReference type="RefSeq" id="WP_251741906.1">
    <property type="nucleotide sequence ID" value="NZ_JBHUOJ010000008.1"/>
</dbReference>
<proteinExistence type="inferred from homology"/>
<feature type="chain" id="PRO_5046401561" evidence="3">
    <location>
        <begin position="27"/>
        <end position="524"/>
    </location>
</feature>
<reference evidence="6" key="1">
    <citation type="journal article" date="2019" name="Int. J. Syst. Evol. Microbiol.">
        <title>The Global Catalogue of Microorganisms (GCM) 10K type strain sequencing project: providing services to taxonomists for standard genome sequencing and annotation.</title>
        <authorList>
            <consortium name="The Broad Institute Genomics Platform"/>
            <consortium name="The Broad Institute Genome Sequencing Center for Infectious Disease"/>
            <person name="Wu L."/>
            <person name="Ma J."/>
        </authorList>
    </citation>
    <scope>NUCLEOTIDE SEQUENCE [LARGE SCALE GENOMIC DNA]</scope>
    <source>
        <strain evidence="6">KCTC 52925</strain>
    </source>
</reference>
<keyword evidence="6" id="KW-1185">Reference proteome</keyword>
<keyword evidence="2" id="KW-0378">Hydrolase</keyword>
<dbReference type="InterPro" id="IPR000917">
    <property type="entry name" value="Sulfatase_N"/>
</dbReference>
<feature type="signal peptide" evidence="3">
    <location>
        <begin position="1"/>
        <end position="26"/>
    </location>
</feature>
<accession>A0ABW5X019</accession>
<dbReference type="Gene3D" id="3.40.720.10">
    <property type="entry name" value="Alkaline Phosphatase, subunit A"/>
    <property type="match status" value="1"/>
</dbReference>
<dbReference type="PROSITE" id="PS00523">
    <property type="entry name" value="SULFATASE_1"/>
    <property type="match status" value="1"/>
</dbReference>
<comment type="caution">
    <text evidence="5">The sequence shown here is derived from an EMBL/GenBank/DDBJ whole genome shotgun (WGS) entry which is preliminary data.</text>
</comment>
<dbReference type="Pfam" id="PF00884">
    <property type="entry name" value="Sulfatase"/>
    <property type="match status" value="1"/>
</dbReference>
<dbReference type="EMBL" id="JBHUOJ010000008">
    <property type="protein sequence ID" value="MFD2832430.1"/>
    <property type="molecule type" value="Genomic_DNA"/>
</dbReference>
<feature type="domain" description="Sulfatase N-terminal" evidence="4">
    <location>
        <begin position="33"/>
        <end position="403"/>
    </location>
</feature>
<name>A0ABW5X019_9FLAO</name>
<protein>
    <submittedName>
        <fullName evidence="5">Arylsulfatase</fullName>
    </submittedName>
</protein>
<dbReference type="InterPro" id="IPR052701">
    <property type="entry name" value="GAG_Ulvan_Degrading_Sulfatases"/>
</dbReference>